<feature type="compositionally biased region" description="Polar residues" evidence="1">
    <location>
        <begin position="366"/>
        <end position="381"/>
    </location>
</feature>
<reference evidence="4" key="1">
    <citation type="journal article" date="2012" name="Mol. Plant Microbe Interact.">
        <title>A highly conserved effector in Fusarium oxysporum is required for full virulence on Arabidopsis.</title>
        <authorList>
            <person name="Thatcher L.F."/>
            <person name="Gardiner D.M."/>
            <person name="Kazan K."/>
            <person name="Manners J."/>
        </authorList>
    </citation>
    <scope>NUCLEOTIDE SEQUENCE [LARGE SCALE GENOMIC DNA]</scope>
    <source>
        <strain evidence="4">Fo5176</strain>
    </source>
</reference>
<dbReference type="SUPFAM" id="SSF50630">
    <property type="entry name" value="Acid proteases"/>
    <property type="match status" value="1"/>
</dbReference>
<dbReference type="Proteomes" id="UP000002489">
    <property type="component" value="Unassembled WGS sequence"/>
</dbReference>
<keyword evidence="2" id="KW-0732">Signal</keyword>
<feature type="compositionally biased region" description="Basic and acidic residues" evidence="1">
    <location>
        <begin position="651"/>
        <end position="665"/>
    </location>
</feature>
<feature type="compositionally biased region" description="Acidic residues" evidence="1">
    <location>
        <begin position="421"/>
        <end position="435"/>
    </location>
</feature>
<evidence type="ECO:0000256" key="2">
    <source>
        <dbReference type="SAM" id="SignalP"/>
    </source>
</evidence>
<evidence type="ECO:0000313" key="3">
    <source>
        <dbReference type="EnsemblFungi" id="FOXG_06257P0"/>
    </source>
</evidence>
<name>A0A0D2XQK9_FUSOF</name>
<feature type="compositionally biased region" description="Basic and acidic residues" evidence="1">
    <location>
        <begin position="690"/>
        <end position="707"/>
    </location>
</feature>
<feature type="compositionally biased region" description="Polar residues" evidence="1">
    <location>
        <begin position="668"/>
        <end position="689"/>
    </location>
</feature>
<dbReference type="InterPro" id="IPR021109">
    <property type="entry name" value="Peptidase_aspartic_dom_sf"/>
</dbReference>
<accession>A0A0D2XQK9</accession>
<dbReference type="EnsemblFungi" id="FOXG_06257T0">
    <property type="protein sequence ID" value="FOXG_06257P0"/>
    <property type="gene ID" value="FOXG_06257"/>
</dbReference>
<feature type="region of interest" description="Disordered" evidence="1">
    <location>
        <begin position="366"/>
        <end position="439"/>
    </location>
</feature>
<organism evidence="3 4">
    <name type="scientific">Fusarium oxysporum (strain Fo5176)</name>
    <name type="common">Fusarium vascular wilt</name>
    <dbReference type="NCBI Taxonomy" id="660025"/>
    <lineage>
        <taxon>Eukaryota</taxon>
        <taxon>Fungi</taxon>
        <taxon>Dikarya</taxon>
        <taxon>Ascomycota</taxon>
        <taxon>Pezizomycotina</taxon>
        <taxon>Sordariomycetes</taxon>
        <taxon>Hypocreomycetidae</taxon>
        <taxon>Hypocreales</taxon>
        <taxon>Nectriaceae</taxon>
        <taxon>Fusarium</taxon>
        <taxon>Fusarium oxysporum species complex</taxon>
    </lineage>
</organism>
<feature type="compositionally biased region" description="Polar residues" evidence="1">
    <location>
        <begin position="534"/>
        <end position="557"/>
    </location>
</feature>
<evidence type="ECO:0000313" key="4">
    <source>
        <dbReference type="Proteomes" id="UP000002489"/>
    </source>
</evidence>
<feature type="chain" id="PRO_5002256136" description="Peptidase A1 domain-containing protein" evidence="2">
    <location>
        <begin position="19"/>
        <end position="719"/>
    </location>
</feature>
<sequence length="719" mass="78581">MWSIILGSYFLLVQLAQARDPAPVLLPSGGWTGSDGNWSTISFSLGSNSQAIEVLESLIPFYSGSAINILSEEPHCIAARGGIYNPQESSDWSPLGTWQLGLSYLGYDGNGNYGRDVINTQSPLSDDPFTMDGVLIATINTTNYLNGLFGLGITQSNFNGTVADSPLTQAVGTQEDNLERPMVRGIQITPAEGQDVPSSWESRQPLLSQWNSSFFAIIDSSTPYLWLPDEACDQFAQALNLTYNSTFELYTINDDQYRDYTNDESFDFTFVLSSFDDNDNFGNPYNVPGIVNITIPLRAFVGLLQYPFMPDTIQYGDPAIPYFMLRKAKNSGSYILGRSFLQESYLITKYDEGVFSVHQALFPDEPSTNSELTAIEQSDNSPYPPPYAEDEDDGTNGREKVAEAPDTQIHEMSAPLPVAELDGDDGMSWNDDTEMGTDSTHNMTAYEIARRKLDKQLQGPVPTYTPPADGTEIPAEKAIYQPDPTNGPPVALQLSPSASLKTTQQGGTNTSSIPLPSPLTPGFDANGRPIEAPSPTTIPVSPTNDSISLPNSPLSPTSDHHTINSMAMGGTQSGCEPHSPSKRSNELQQRAVQRTPIDPSKVIFLGALPKNTRFSRHAAPQIVSDEDYQATDESSHRHGSVDTLGSNFTVDEERRSAEGSSRRLDLGTNGSSVNAVIEESPQNPSTDQPDISRSRERINPGEDLVHVPQLAERRYSWEQ</sequence>
<feature type="region of interest" description="Disordered" evidence="1">
    <location>
        <begin position="452"/>
        <end position="595"/>
    </location>
</feature>
<feature type="signal peptide" evidence="2">
    <location>
        <begin position="1"/>
        <end position="18"/>
    </location>
</feature>
<dbReference type="AlphaFoldDB" id="A0A0D2XQK9"/>
<reference evidence="3" key="2">
    <citation type="submission" date="2025-08" db="UniProtKB">
        <authorList>
            <consortium name="EnsemblFungi"/>
        </authorList>
    </citation>
    <scope>IDENTIFICATION</scope>
    <source>
        <strain evidence="3">4287 / CBS 123668 / FGSC 9935 / NRRL 34936</strain>
    </source>
</reference>
<evidence type="ECO:0000256" key="1">
    <source>
        <dbReference type="SAM" id="MobiDB-lite"/>
    </source>
</evidence>
<evidence type="ECO:0008006" key="5">
    <source>
        <dbReference type="Google" id="ProtNLM"/>
    </source>
</evidence>
<feature type="compositionally biased region" description="Polar residues" evidence="1">
    <location>
        <begin position="494"/>
        <end position="509"/>
    </location>
</feature>
<proteinExistence type="predicted"/>
<dbReference type="STRING" id="426428.A0A0D2XQK9"/>
<feature type="region of interest" description="Disordered" evidence="1">
    <location>
        <begin position="616"/>
        <end position="707"/>
    </location>
</feature>
<dbReference type="Gene3D" id="2.40.70.10">
    <property type="entry name" value="Acid Proteases"/>
    <property type="match status" value="2"/>
</dbReference>
<protein>
    <recommendedName>
        <fullName evidence="5">Peptidase A1 domain-containing protein</fullName>
    </recommendedName>
</protein>